<comment type="caution">
    <text evidence="4">The sequence shown here is derived from an EMBL/GenBank/DDBJ whole genome shotgun (WGS) entry which is preliminary data.</text>
</comment>
<feature type="region of interest" description="Disordered" evidence="1">
    <location>
        <begin position="414"/>
        <end position="655"/>
    </location>
</feature>
<accession>A0A9P7G7U2</accession>
<dbReference type="GO" id="GO:0006808">
    <property type="term" value="P:regulation of nitrogen utilization"/>
    <property type="evidence" value="ECO:0007669"/>
    <property type="project" value="TreeGrafter"/>
</dbReference>
<feature type="region of interest" description="Disordered" evidence="1">
    <location>
        <begin position="257"/>
        <end position="278"/>
    </location>
</feature>
<feature type="compositionally biased region" description="Acidic residues" evidence="1">
    <location>
        <begin position="532"/>
        <end position="546"/>
    </location>
</feature>
<feature type="domain" description="DUF3295" evidence="3">
    <location>
        <begin position="859"/>
        <end position="971"/>
    </location>
</feature>
<dbReference type="InterPro" id="IPR013860">
    <property type="entry name" value="AreA_GATA"/>
</dbReference>
<proteinExistence type="predicted"/>
<feature type="compositionally biased region" description="Acidic residues" evidence="1">
    <location>
        <begin position="829"/>
        <end position="840"/>
    </location>
</feature>
<gene>
    <name evidence="4" type="ORF">DXG03_006927</name>
</gene>
<dbReference type="GO" id="GO:0031930">
    <property type="term" value="P:mitochondria-nucleus signaling pathway"/>
    <property type="evidence" value="ECO:0007669"/>
    <property type="project" value="TreeGrafter"/>
</dbReference>
<dbReference type="PANTHER" id="PTHR28014:SF1">
    <property type="entry name" value="NEGATIVE REGULATOR OF RAS-CAMP PATHWAY"/>
    <property type="match status" value="1"/>
</dbReference>
<evidence type="ECO:0000259" key="3">
    <source>
        <dbReference type="Pfam" id="PF11702"/>
    </source>
</evidence>
<feature type="region of interest" description="Disordered" evidence="1">
    <location>
        <begin position="1021"/>
        <end position="1075"/>
    </location>
</feature>
<dbReference type="Proteomes" id="UP000775547">
    <property type="component" value="Unassembled WGS sequence"/>
</dbReference>
<feature type="compositionally biased region" description="Polar residues" evidence="1">
    <location>
        <begin position="1064"/>
        <end position="1075"/>
    </location>
</feature>
<sequence length="1075" mass="112915">MSPTFEFPVPVLSVAADAVRELEGGEALSGLWTRESSYSLSVLVASLKDGHRLENISWRLWYREMAAVPKRDSDKTGWDDHRLFDEKAGVKFSLERKGNADLETLQTLPPTTGHPASLLLVRIPVPCHLPTPSGNEDRVAADASRPEPPLVHVQIAEPSTPPSTLPRLVVVNPTPGPTPHPTPPATPVMEGLALKHDHDSAAHHAAELEPETFTLLPMPLPTSPLFVHASTSSSSSSGSSARTAISSFSVSTAVSAAARKHESSPTPTTNTTTTSPTSMATATTAVAVAVAVAVAPMTKTVASPPRVQPVRRTTGFAGSGHLSPDAAGASHAGPSRPRTRASGHIRQTSSTSSGGGGGKNTGSTGGQRESRSKSKSRSRSRGGDVGAGLAGLTMTLAAAGVGVTTKKGTVVAGRGRTLSAMRRTGSARGGMVGRIGREKRPTFNIGSHSDEGSAVGSKSGGSGSSMSGPGVPPQQDEPKTNGGGIGGAKPPPPTNAPAPTRLLPPAQHHIPDPGTALPPQQPRRTIVLATTDSDDYETETDTESESDDGRRVQGGVEEEDGGDTGEWSSEDMSTDDVEVVVRRGAQQQQTNGSGNGTRHAPATTTNHVAQHATTARRTHSQQHTTTTNAHHPHAQQQPHLSRAQQSRREHAAHAQYVVEQAALETQRIREMFAKKPVPSSEQLVGKRTRSVGLLSQLMNPDPQIFPPTHPYRRGYSSGEIKGAGLAMTQASQTTNRANAAASSSGAVNGRGSKAQPARQGQGQQRRSSSGIAPGLQQSKSSAAIPVASQVQVGSVARVSGASNGGPSLVQASSGGASGGYRPKGRPADQEMEDETDTEGEENARDAILLSKSVAQEKLKALARKRGIVPNEKPAAAPRDEEEEPVPEWARESKSTQRTPRHYASPINGAPPFSRPQHQQEPHPAPAAIPVGHPYNLPPPAAPSTPRTTRRLMLQTEMSESLRRNLLWERQVTKVNLLGFRRTASGGGGAGGGGVGGAGRGGTVLGGGLRPLTALPSMVQLTAKQPGQNSGRHEERERERRGSGGAVETEQEKEERKKRALARNRSWTNDYHYSGW</sequence>
<dbReference type="Pfam" id="PF08550">
    <property type="entry name" value="GATA_AreA"/>
    <property type="match status" value="1"/>
</dbReference>
<evidence type="ECO:0008006" key="6">
    <source>
        <dbReference type="Google" id="ProtNLM"/>
    </source>
</evidence>
<feature type="compositionally biased region" description="Pro residues" evidence="1">
    <location>
        <begin position="174"/>
        <end position="183"/>
    </location>
</feature>
<name>A0A9P7G7U2_9AGAR</name>
<organism evidence="4 5">
    <name type="scientific">Asterophora parasitica</name>
    <dbReference type="NCBI Taxonomy" id="117018"/>
    <lineage>
        <taxon>Eukaryota</taxon>
        <taxon>Fungi</taxon>
        <taxon>Dikarya</taxon>
        <taxon>Basidiomycota</taxon>
        <taxon>Agaricomycotina</taxon>
        <taxon>Agaricomycetes</taxon>
        <taxon>Agaricomycetidae</taxon>
        <taxon>Agaricales</taxon>
        <taxon>Tricholomatineae</taxon>
        <taxon>Lyophyllaceae</taxon>
        <taxon>Asterophora</taxon>
    </lineage>
</organism>
<keyword evidence="5" id="KW-1185">Reference proteome</keyword>
<dbReference type="InterPro" id="IPR021711">
    <property type="entry name" value="DUF3295"/>
</dbReference>
<evidence type="ECO:0000259" key="2">
    <source>
        <dbReference type="Pfam" id="PF08550"/>
    </source>
</evidence>
<dbReference type="OrthoDB" id="515401at2759"/>
<feature type="compositionally biased region" description="Low complexity" evidence="1">
    <location>
        <begin position="264"/>
        <end position="278"/>
    </location>
</feature>
<reference evidence="4" key="1">
    <citation type="submission" date="2020-07" db="EMBL/GenBank/DDBJ databases">
        <authorList>
            <person name="Nieuwenhuis M."/>
            <person name="Van De Peppel L.J.J."/>
        </authorList>
    </citation>
    <scope>NUCLEOTIDE SEQUENCE</scope>
    <source>
        <strain evidence="4">AP01</strain>
        <tissue evidence="4">Mycelium</tissue>
    </source>
</reference>
<dbReference type="InterPro" id="IPR053043">
    <property type="entry name" value="Ras-cAMP_regulatory"/>
</dbReference>
<evidence type="ECO:0000256" key="1">
    <source>
        <dbReference type="SAM" id="MobiDB-lite"/>
    </source>
</evidence>
<feature type="compositionally biased region" description="Gly residues" evidence="1">
    <location>
        <begin position="353"/>
        <end position="365"/>
    </location>
</feature>
<evidence type="ECO:0000313" key="5">
    <source>
        <dbReference type="Proteomes" id="UP000775547"/>
    </source>
</evidence>
<feature type="compositionally biased region" description="Low complexity" evidence="1">
    <location>
        <begin position="728"/>
        <end position="770"/>
    </location>
</feature>
<dbReference type="EMBL" id="JABCKV010000049">
    <property type="protein sequence ID" value="KAG5645113.1"/>
    <property type="molecule type" value="Genomic_DNA"/>
</dbReference>
<feature type="compositionally biased region" description="Low complexity" evidence="1">
    <location>
        <begin position="497"/>
        <end position="506"/>
    </location>
</feature>
<dbReference type="Pfam" id="PF11702">
    <property type="entry name" value="DUF3295"/>
    <property type="match status" value="1"/>
</dbReference>
<dbReference type="PANTHER" id="PTHR28014">
    <property type="entry name" value="NEGATIVE REGULATOR OF RAS-CAMP PATHWAY"/>
    <property type="match status" value="1"/>
</dbReference>
<feature type="domain" description="Nitrogen regulatory protein areA GATA-like" evidence="2">
    <location>
        <begin position="46"/>
        <end position="63"/>
    </location>
</feature>
<protein>
    <recommendedName>
        <fullName evidence="6">Nitrogen regulatory protein areA GATA-like domain-containing protein</fullName>
    </recommendedName>
</protein>
<dbReference type="AlphaFoldDB" id="A0A9P7G7U2"/>
<feature type="compositionally biased region" description="Basic and acidic residues" evidence="1">
    <location>
        <begin position="1030"/>
        <end position="1041"/>
    </location>
</feature>
<feature type="compositionally biased region" description="Low complexity" evidence="1">
    <location>
        <begin position="621"/>
        <end position="639"/>
    </location>
</feature>
<feature type="compositionally biased region" description="Polar residues" evidence="1">
    <location>
        <begin position="800"/>
        <end position="814"/>
    </location>
</feature>
<feature type="region of interest" description="Disordered" evidence="1">
    <location>
        <begin position="697"/>
        <end position="848"/>
    </location>
</feature>
<feature type="compositionally biased region" description="Polar residues" evidence="1">
    <location>
        <begin position="602"/>
        <end position="612"/>
    </location>
</feature>
<evidence type="ECO:0000313" key="4">
    <source>
        <dbReference type="EMBL" id="KAG5645113.1"/>
    </source>
</evidence>
<dbReference type="GO" id="GO:0005737">
    <property type="term" value="C:cytoplasm"/>
    <property type="evidence" value="ECO:0007669"/>
    <property type="project" value="TreeGrafter"/>
</dbReference>
<reference evidence="4" key="2">
    <citation type="submission" date="2021-10" db="EMBL/GenBank/DDBJ databases">
        <title>Phylogenomics reveals ancestral predisposition of the termite-cultivated fungus Termitomyces towards a domesticated lifestyle.</title>
        <authorList>
            <person name="Auxier B."/>
            <person name="Grum-Grzhimaylo A."/>
            <person name="Cardenas M.E."/>
            <person name="Lodge J.D."/>
            <person name="Laessoe T."/>
            <person name="Pedersen O."/>
            <person name="Smith M.E."/>
            <person name="Kuyper T.W."/>
            <person name="Franco-Molano E.A."/>
            <person name="Baroni T.J."/>
            <person name="Aanen D.K."/>
        </authorList>
    </citation>
    <scope>NUCLEOTIDE SEQUENCE</scope>
    <source>
        <strain evidence="4">AP01</strain>
        <tissue evidence="4">Mycelium</tissue>
    </source>
</reference>
<feature type="region of interest" description="Disordered" evidence="1">
    <location>
        <begin position="861"/>
        <end position="946"/>
    </location>
</feature>
<dbReference type="GO" id="GO:0000122">
    <property type="term" value="P:negative regulation of transcription by RNA polymerase II"/>
    <property type="evidence" value="ECO:0007669"/>
    <property type="project" value="TreeGrafter"/>
</dbReference>
<feature type="region of interest" description="Disordered" evidence="1">
    <location>
        <begin position="300"/>
        <end position="388"/>
    </location>
</feature>
<feature type="region of interest" description="Disordered" evidence="1">
    <location>
        <begin position="156"/>
        <end position="183"/>
    </location>
</feature>
<feature type="compositionally biased region" description="Acidic residues" evidence="1">
    <location>
        <begin position="556"/>
        <end position="578"/>
    </location>
</feature>